<name>A0A5M6DF90_9BACT</name>
<dbReference type="EMBL" id="VWSF01000009">
    <property type="protein sequence ID" value="KAA5545066.1"/>
    <property type="molecule type" value="Genomic_DNA"/>
</dbReference>
<dbReference type="AlphaFoldDB" id="A0A5M6DF90"/>
<keyword evidence="1" id="KW-1133">Transmembrane helix</keyword>
<evidence type="ECO:0000313" key="3">
    <source>
        <dbReference type="Proteomes" id="UP000323426"/>
    </source>
</evidence>
<sequence>MTILYASIGFFALAALFGLYLLTFVLKGRETPKAVVFTHGPLAATGLILLIIYISRGGPGPIESLVLFLLAALGGLYMLFRDLNGRQIPKILAIGHGLLAVTGFIFLLVFALNK</sequence>
<keyword evidence="3" id="KW-1185">Reference proteome</keyword>
<feature type="transmembrane region" description="Helical" evidence="1">
    <location>
        <begin position="34"/>
        <end position="54"/>
    </location>
</feature>
<proteinExistence type="predicted"/>
<accession>A0A5M6DF90</accession>
<evidence type="ECO:0000313" key="2">
    <source>
        <dbReference type="EMBL" id="KAA5545066.1"/>
    </source>
</evidence>
<gene>
    <name evidence="2" type="ORF">F0145_13515</name>
</gene>
<reference evidence="2 3" key="1">
    <citation type="submission" date="2019-09" db="EMBL/GenBank/DDBJ databases">
        <title>Genome sequence and assembly of Adhaeribacter sp.</title>
        <authorList>
            <person name="Chhetri G."/>
        </authorList>
    </citation>
    <scope>NUCLEOTIDE SEQUENCE [LARGE SCALE GENOMIC DNA]</scope>
    <source>
        <strain evidence="2 3">DK36</strain>
    </source>
</reference>
<keyword evidence="1" id="KW-0812">Transmembrane</keyword>
<keyword evidence="1" id="KW-0472">Membrane</keyword>
<protein>
    <submittedName>
        <fullName evidence="2">Uncharacterized protein</fullName>
    </submittedName>
</protein>
<evidence type="ECO:0000256" key="1">
    <source>
        <dbReference type="SAM" id="Phobius"/>
    </source>
</evidence>
<feature type="transmembrane region" description="Helical" evidence="1">
    <location>
        <begin position="91"/>
        <end position="112"/>
    </location>
</feature>
<organism evidence="2 3">
    <name type="scientific">Adhaeribacter rhizoryzae</name>
    <dbReference type="NCBI Taxonomy" id="2607907"/>
    <lineage>
        <taxon>Bacteria</taxon>
        <taxon>Pseudomonadati</taxon>
        <taxon>Bacteroidota</taxon>
        <taxon>Cytophagia</taxon>
        <taxon>Cytophagales</taxon>
        <taxon>Hymenobacteraceae</taxon>
        <taxon>Adhaeribacter</taxon>
    </lineage>
</organism>
<feature type="transmembrane region" description="Helical" evidence="1">
    <location>
        <begin position="60"/>
        <end position="79"/>
    </location>
</feature>
<dbReference type="Proteomes" id="UP000323426">
    <property type="component" value="Unassembled WGS sequence"/>
</dbReference>
<dbReference type="RefSeq" id="WP_150088949.1">
    <property type="nucleotide sequence ID" value="NZ_VWSF01000009.1"/>
</dbReference>
<feature type="transmembrane region" description="Helical" evidence="1">
    <location>
        <begin position="6"/>
        <end position="27"/>
    </location>
</feature>
<comment type="caution">
    <text evidence="2">The sequence shown here is derived from an EMBL/GenBank/DDBJ whole genome shotgun (WGS) entry which is preliminary data.</text>
</comment>